<proteinExistence type="predicted"/>
<accession>A0A2T0KJG0</accession>
<dbReference type="EMBL" id="PVMZ01000003">
    <property type="protein sequence ID" value="PRX23665.1"/>
    <property type="molecule type" value="Genomic_DNA"/>
</dbReference>
<sequence length="206" mass="22140">MADMLVTAEELASLMQQDVDTATATLAIEIATGVVQSAAGQRIIEVVDDEAVIDLDVCDNSLYLPLPERPVTDVTSATVGATVVTDYQAQLQRGRLWRSMGWRSATLPYWNAPSTVTVVYTHGYPVGHQRLQLARSVVFDLAKTGYNTAAGSGAIVSEQIDDYSVRYAEMAATIEAALDPDGPLARALRRQYGRPPGSVKLIAARG</sequence>
<evidence type="ECO:0000313" key="2">
    <source>
        <dbReference type="Proteomes" id="UP000239415"/>
    </source>
</evidence>
<reference evidence="1 2" key="1">
    <citation type="submission" date="2018-03" db="EMBL/GenBank/DDBJ databases">
        <title>Genomic Encyclopedia of Archaeal and Bacterial Type Strains, Phase II (KMG-II): from individual species to whole genera.</title>
        <authorList>
            <person name="Goeker M."/>
        </authorList>
    </citation>
    <scope>NUCLEOTIDE SEQUENCE [LARGE SCALE GENOMIC DNA]</scope>
    <source>
        <strain evidence="1 2">DSM 43146</strain>
    </source>
</reference>
<protein>
    <submittedName>
        <fullName evidence="1">Uncharacterized protein</fullName>
    </submittedName>
</protein>
<keyword evidence="2" id="KW-1185">Reference proteome</keyword>
<gene>
    <name evidence="1" type="ORF">CLV67_103414</name>
</gene>
<evidence type="ECO:0000313" key="1">
    <source>
        <dbReference type="EMBL" id="PRX23665.1"/>
    </source>
</evidence>
<dbReference type="Proteomes" id="UP000239415">
    <property type="component" value="Unassembled WGS sequence"/>
</dbReference>
<name>A0A2T0KJG0_9ACTN</name>
<organism evidence="1 2">
    <name type="scientific">Actinoplanes italicus</name>
    <dbReference type="NCBI Taxonomy" id="113567"/>
    <lineage>
        <taxon>Bacteria</taxon>
        <taxon>Bacillati</taxon>
        <taxon>Actinomycetota</taxon>
        <taxon>Actinomycetes</taxon>
        <taxon>Micromonosporales</taxon>
        <taxon>Micromonosporaceae</taxon>
        <taxon>Actinoplanes</taxon>
    </lineage>
</organism>
<comment type="caution">
    <text evidence="1">The sequence shown here is derived from an EMBL/GenBank/DDBJ whole genome shotgun (WGS) entry which is preliminary data.</text>
</comment>
<dbReference type="AlphaFoldDB" id="A0A2T0KJG0"/>